<gene>
    <name evidence="1" type="ORF">DRF65_15020</name>
</gene>
<comment type="caution">
    <text evidence="1">The sequence shown here is derived from an EMBL/GenBank/DDBJ whole genome shotgun (WGS) entry which is preliminary data.</text>
</comment>
<evidence type="ECO:0000313" key="1">
    <source>
        <dbReference type="EMBL" id="REC61502.1"/>
    </source>
</evidence>
<accession>A0A3D9C7N3</accession>
<name>A0A3D9C7N3_9FLAO</name>
<proteinExistence type="predicted"/>
<dbReference type="AlphaFoldDB" id="A0A3D9C7N3"/>
<dbReference type="RefSeq" id="WP_115971583.1">
    <property type="nucleotide sequence ID" value="NZ_QNVT01000014.1"/>
</dbReference>
<dbReference type="Proteomes" id="UP000256686">
    <property type="component" value="Unassembled WGS sequence"/>
</dbReference>
<keyword evidence="2" id="KW-1185">Reference proteome</keyword>
<reference evidence="2" key="1">
    <citation type="submission" date="2018-06" db="EMBL/GenBank/DDBJ databases">
        <authorList>
            <person name="Lum Nde A."/>
            <person name="Hugo C."/>
        </authorList>
    </citation>
    <scope>NUCLEOTIDE SEQUENCE [LARGE SCALE GENOMIC DNA]</scope>
    <source>
        <strain evidence="2">1_F178</strain>
    </source>
</reference>
<evidence type="ECO:0000313" key="2">
    <source>
        <dbReference type="Proteomes" id="UP000256686"/>
    </source>
</evidence>
<sequence>MAKLTITGSTKPVVGNVEAYSLAVFDNLISSNSFSFPPAKIQWNIHVQDRKGWRITHGNKKEGEQITYKFTHKSLQYKALKIEVTRGKDKGELYIKPKQAEVPKILRINLLDINS</sequence>
<protein>
    <submittedName>
        <fullName evidence="1">Uncharacterized protein</fullName>
    </submittedName>
</protein>
<dbReference type="EMBL" id="QNVT01000014">
    <property type="protein sequence ID" value="REC61502.1"/>
    <property type="molecule type" value="Genomic_DNA"/>
</dbReference>
<organism evidence="1 2">
    <name type="scientific">Chryseobacterium pennae</name>
    <dbReference type="NCBI Taxonomy" id="2258962"/>
    <lineage>
        <taxon>Bacteria</taxon>
        <taxon>Pseudomonadati</taxon>
        <taxon>Bacteroidota</taxon>
        <taxon>Flavobacteriia</taxon>
        <taxon>Flavobacteriales</taxon>
        <taxon>Weeksellaceae</taxon>
        <taxon>Chryseobacterium group</taxon>
        <taxon>Chryseobacterium</taxon>
    </lineage>
</organism>